<organism evidence="4 5">
    <name type="scientific">Microbacterium candidum</name>
    <dbReference type="NCBI Taxonomy" id="3041922"/>
    <lineage>
        <taxon>Bacteria</taxon>
        <taxon>Bacillati</taxon>
        <taxon>Actinomycetota</taxon>
        <taxon>Actinomycetes</taxon>
        <taxon>Micrococcales</taxon>
        <taxon>Microbacteriaceae</taxon>
        <taxon>Microbacterium</taxon>
    </lineage>
</organism>
<feature type="domain" description="N-acetyltransferase" evidence="3">
    <location>
        <begin position="1"/>
        <end position="145"/>
    </location>
</feature>
<keyword evidence="5" id="KW-1185">Reference proteome</keyword>
<protein>
    <submittedName>
        <fullName evidence="4">GNAT family N-acetyltransferase</fullName>
    </submittedName>
</protein>
<dbReference type="SUPFAM" id="SSF55729">
    <property type="entry name" value="Acyl-CoA N-acyltransferases (Nat)"/>
    <property type="match status" value="1"/>
</dbReference>
<reference evidence="4 5" key="1">
    <citation type="submission" date="2023-06" db="EMBL/GenBank/DDBJ databases">
        <title>Microbacterium sp. nov., isolated from a waste landfill.</title>
        <authorList>
            <person name="Wen W."/>
        </authorList>
    </citation>
    <scope>NUCLEOTIDE SEQUENCE [LARGE SCALE GENOMIC DNA]</scope>
    <source>
        <strain evidence="4 5">ASV49</strain>
    </source>
</reference>
<comment type="caution">
    <text evidence="4">The sequence shown here is derived from an EMBL/GenBank/DDBJ whole genome shotgun (WGS) entry which is preliminary data.</text>
</comment>
<evidence type="ECO:0000256" key="1">
    <source>
        <dbReference type="ARBA" id="ARBA00022679"/>
    </source>
</evidence>
<evidence type="ECO:0000259" key="3">
    <source>
        <dbReference type="PROSITE" id="PS51186"/>
    </source>
</evidence>
<dbReference type="PROSITE" id="PS51186">
    <property type="entry name" value="GNAT"/>
    <property type="match status" value="1"/>
</dbReference>
<proteinExistence type="predicted"/>
<accession>A0ABT7N0E0</accession>
<gene>
    <name evidence="4" type="ORF">QSV35_12380</name>
</gene>
<dbReference type="PANTHER" id="PTHR10545:SF42">
    <property type="entry name" value="ACETYLTRANSFERASE"/>
    <property type="match status" value="1"/>
</dbReference>
<dbReference type="Gene3D" id="3.40.630.30">
    <property type="match status" value="1"/>
</dbReference>
<dbReference type="RefSeq" id="WP_286289061.1">
    <property type="nucleotide sequence ID" value="NZ_JASXSZ010000003.1"/>
</dbReference>
<dbReference type="Proteomes" id="UP001235064">
    <property type="component" value="Unassembled WGS sequence"/>
</dbReference>
<dbReference type="EMBL" id="JASXSZ010000003">
    <property type="protein sequence ID" value="MDL9980130.1"/>
    <property type="molecule type" value="Genomic_DNA"/>
</dbReference>
<dbReference type="InterPro" id="IPR000182">
    <property type="entry name" value="GNAT_dom"/>
</dbReference>
<dbReference type="InterPro" id="IPR016181">
    <property type="entry name" value="Acyl_CoA_acyltransferase"/>
</dbReference>
<dbReference type="CDD" id="cd04301">
    <property type="entry name" value="NAT_SF"/>
    <property type="match status" value="1"/>
</dbReference>
<name>A0ABT7N0E0_9MICO</name>
<dbReference type="InterPro" id="IPR051016">
    <property type="entry name" value="Diverse_Substrate_AcTransf"/>
</dbReference>
<dbReference type="Pfam" id="PF00583">
    <property type="entry name" value="Acetyltransf_1"/>
    <property type="match status" value="1"/>
</dbReference>
<evidence type="ECO:0000313" key="5">
    <source>
        <dbReference type="Proteomes" id="UP001235064"/>
    </source>
</evidence>
<evidence type="ECO:0000256" key="2">
    <source>
        <dbReference type="ARBA" id="ARBA00023315"/>
    </source>
</evidence>
<dbReference type="PANTHER" id="PTHR10545">
    <property type="entry name" value="DIAMINE N-ACETYLTRANSFERASE"/>
    <property type="match status" value="1"/>
</dbReference>
<keyword evidence="1" id="KW-0808">Transferase</keyword>
<sequence>MRIDPLTAADHDAWLPLWQGYLTFYESDLADDVTEATFARLVAGEGMHGAIARDDDGRAIGFVNWLPQPSTWTTGSYCYLEDLFVAPDTRGSGAGRALIAHVREWAEAHGCAQVYWLTQESNATARTLYDKVAKLTGFVHYEIDL</sequence>
<evidence type="ECO:0000313" key="4">
    <source>
        <dbReference type="EMBL" id="MDL9980130.1"/>
    </source>
</evidence>
<keyword evidence="2" id="KW-0012">Acyltransferase</keyword>